<evidence type="ECO:0000259" key="1">
    <source>
        <dbReference type="Pfam" id="PF07717"/>
    </source>
</evidence>
<gene>
    <name evidence="2" type="ORF">Ocin01_18931</name>
</gene>
<dbReference type="Proteomes" id="UP000094527">
    <property type="component" value="Unassembled WGS sequence"/>
</dbReference>
<dbReference type="EMBL" id="LJIJ01004742">
    <property type="protein sequence ID" value="ODM87754.1"/>
    <property type="molecule type" value="Genomic_DNA"/>
</dbReference>
<keyword evidence="2" id="KW-0347">Helicase</keyword>
<sequence>MDRLGLMRQSTDFHSREYYINIRKLCAGFFMQVAHKQVNGGYLTIKDNQVVQLHPSTCLDHKPEWVLYNEFVLTTKNYVRTVTDIKPQWLLQIARSISRWGRSGGRDEAPVGVSEEQVAVVEINYVLQ</sequence>
<dbReference type="GO" id="GO:0004386">
    <property type="term" value="F:helicase activity"/>
    <property type="evidence" value="ECO:0007669"/>
    <property type="project" value="UniProtKB-KW"/>
</dbReference>
<keyword evidence="3" id="KW-1185">Reference proteome</keyword>
<comment type="caution">
    <text evidence="2">The sequence shown here is derived from an EMBL/GenBank/DDBJ whole genome shotgun (WGS) entry which is preliminary data.</text>
</comment>
<dbReference type="AlphaFoldDB" id="A0A1D2M487"/>
<reference evidence="2 3" key="1">
    <citation type="journal article" date="2016" name="Genome Biol. Evol.">
        <title>Gene Family Evolution Reflects Adaptation to Soil Environmental Stressors in the Genome of the Collembolan Orchesella cincta.</title>
        <authorList>
            <person name="Faddeeva-Vakhrusheva A."/>
            <person name="Derks M.F."/>
            <person name="Anvar S.Y."/>
            <person name="Agamennone V."/>
            <person name="Suring W."/>
            <person name="Smit S."/>
            <person name="van Straalen N.M."/>
            <person name="Roelofs D."/>
        </authorList>
    </citation>
    <scope>NUCLEOTIDE SEQUENCE [LARGE SCALE GENOMIC DNA]</scope>
    <source>
        <tissue evidence="2">Mixed pool</tissue>
    </source>
</reference>
<name>A0A1D2M487_ORCCI</name>
<dbReference type="STRING" id="48709.A0A1D2M487"/>
<feature type="domain" description="DEAD-box helicase OB fold" evidence="1">
    <location>
        <begin position="25"/>
        <end position="97"/>
    </location>
</feature>
<keyword evidence="2" id="KW-0067">ATP-binding</keyword>
<proteinExistence type="predicted"/>
<dbReference type="OrthoDB" id="10253254at2759"/>
<dbReference type="InterPro" id="IPR011709">
    <property type="entry name" value="DEAD-box_helicase_OB_fold"/>
</dbReference>
<organism evidence="2 3">
    <name type="scientific">Orchesella cincta</name>
    <name type="common">Springtail</name>
    <name type="synonym">Podura cincta</name>
    <dbReference type="NCBI Taxonomy" id="48709"/>
    <lineage>
        <taxon>Eukaryota</taxon>
        <taxon>Metazoa</taxon>
        <taxon>Ecdysozoa</taxon>
        <taxon>Arthropoda</taxon>
        <taxon>Hexapoda</taxon>
        <taxon>Collembola</taxon>
        <taxon>Entomobryomorpha</taxon>
        <taxon>Entomobryoidea</taxon>
        <taxon>Orchesellidae</taxon>
        <taxon>Orchesellinae</taxon>
        <taxon>Orchesella</taxon>
    </lineage>
</organism>
<keyword evidence="2" id="KW-0547">Nucleotide-binding</keyword>
<protein>
    <submittedName>
        <fullName evidence="2">Pre-mRNA-splicing factor ATP-dependent RNA helicase DHX15</fullName>
    </submittedName>
</protein>
<keyword evidence="2" id="KW-0378">Hydrolase</keyword>
<evidence type="ECO:0000313" key="3">
    <source>
        <dbReference type="Proteomes" id="UP000094527"/>
    </source>
</evidence>
<evidence type="ECO:0000313" key="2">
    <source>
        <dbReference type="EMBL" id="ODM87754.1"/>
    </source>
</evidence>
<accession>A0A1D2M487</accession>
<dbReference type="Pfam" id="PF07717">
    <property type="entry name" value="OB_NTP_bind"/>
    <property type="match status" value="1"/>
</dbReference>